<gene>
    <name evidence="1" type="ORF">BCO9919_06260</name>
</gene>
<dbReference type="Proteomes" id="UP000494322">
    <property type="component" value="Unassembled WGS sequence"/>
</dbReference>
<reference evidence="1 2" key="1">
    <citation type="submission" date="2020-04" db="EMBL/GenBank/DDBJ databases">
        <authorList>
            <person name="Depoorter E."/>
        </authorList>
    </citation>
    <scope>NUCLEOTIDE SEQUENCE [LARGE SCALE GENOMIC DNA]</scope>
    <source>
        <strain evidence="1 2">BCC0132</strain>
    </source>
</reference>
<dbReference type="AlphaFoldDB" id="A0A6J5JR90"/>
<evidence type="ECO:0000313" key="1">
    <source>
        <dbReference type="EMBL" id="CAB3974412.1"/>
    </source>
</evidence>
<name>A0A6J5JR90_9BURK</name>
<evidence type="ECO:0000313" key="2">
    <source>
        <dbReference type="Proteomes" id="UP000494322"/>
    </source>
</evidence>
<dbReference type="EMBL" id="CABWIK020000058">
    <property type="protein sequence ID" value="CAB3974412.1"/>
    <property type="molecule type" value="Genomic_DNA"/>
</dbReference>
<dbReference type="RefSeq" id="WP_244115431.1">
    <property type="nucleotide sequence ID" value="NZ_CABWIK020000058.1"/>
</dbReference>
<proteinExistence type="predicted"/>
<accession>A0A6J5JR90</accession>
<organism evidence="1 2">
    <name type="scientific">Burkholderia cenocepacia</name>
    <dbReference type="NCBI Taxonomy" id="95486"/>
    <lineage>
        <taxon>Bacteria</taxon>
        <taxon>Pseudomonadati</taxon>
        <taxon>Pseudomonadota</taxon>
        <taxon>Betaproteobacteria</taxon>
        <taxon>Burkholderiales</taxon>
        <taxon>Burkholderiaceae</taxon>
        <taxon>Burkholderia</taxon>
        <taxon>Burkholderia cepacia complex</taxon>
    </lineage>
</organism>
<protein>
    <submittedName>
        <fullName evidence="1">Uncharacterized protein</fullName>
    </submittedName>
</protein>
<sequence>MPVRSQHFGGGMRFRKRISYVDATRWFADGDHDRVETLEGGRAIATPEGWRSVKSGDWILRDDCGNCWPMDNGLFTSLYEPVVE</sequence>